<keyword evidence="1" id="KW-0472">Membrane</keyword>
<reference evidence="3" key="1">
    <citation type="submission" date="2024-07" db="EMBL/GenBank/DDBJ databases">
        <authorList>
            <person name="Yu S.T."/>
        </authorList>
    </citation>
    <scope>NUCLEOTIDE SEQUENCE</scope>
    <source>
        <strain evidence="3">R35</strain>
    </source>
</reference>
<keyword evidence="1" id="KW-0812">Transmembrane</keyword>
<dbReference type="SUPFAM" id="SSF88713">
    <property type="entry name" value="Glycoside hydrolase/deacetylase"/>
    <property type="match status" value="1"/>
</dbReference>
<dbReference type="Pfam" id="PF01522">
    <property type="entry name" value="Polysacc_deac_1"/>
    <property type="match status" value="1"/>
</dbReference>
<organism evidence="3">
    <name type="scientific">Streptomyces sp. R35</name>
    <dbReference type="NCBI Taxonomy" id="3238630"/>
    <lineage>
        <taxon>Bacteria</taxon>
        <taxon>Bacillati</taxon>
        <taxon>Actinomycetota</taxon>
        <taxon>Actinomycetes</taxon>
        <taxon>Kitasatosporales</taxon>
        <taxon>Streptomycetaceae</taxon>
        <taxon>Streptomyces</taxon>
    </lineage>
</organism>
<feature type="domain" description="NodB homology" evidence="2">
    <location>
        <begin position="62"/>
        <end position="248"/>
    </location>
</feature>
<name>A0AB39SE21_9ACTN</name>
<feature type="transmembrane region" description="Helical" evidence="1">
    <location>
        <begin position="20"/>
        <end position="44"/>
    </location>
</feature>
<accession>A0AB39SE21</accession>
<dbReference type="PANTHER" id="PTHR10587">
    <property type="entry name" value="GLYCOSYL TRANSFERASE-RELATED"/>
    <property type="match status" value="1"/>
</dbReference>
<dbReference type="RefSeq" id="WP_369261144.1">
    <property type="nucleotide sequence ID" value="NZ_CP163440.1"/>
</dbReference>
<dbReference type="InterPro" id="IPR002509">
    <property type="entry name" value="NODB_dom"/>
</dbReference>
<proteinExistence type="predicted"/>
<dbReference type="Gene3D" id="3.20.20.370">
    <property type="entry name" value="Glycoside hydrolase/deacetylase"/>
    <property type="match status" value="1"/>
</dbReference>
<dbReference type="GO" id="GO:0016810">
    <property type="term" value="F:hydrolase activity, acting on carbon-nitrogen (but not peptide) bonds"/>
    <property type="evidence" value="ECO:0007669"/>
    <property type="project" value="InterPro"/>
</dbReference>
<keyword evidence="1" id="KW-1133">Transmembrane helix</keyword>
<dbReference type="AlphaFoldDB" id="A0AB39SE21"/>
<dbReference type="GO" id="GO:0005975">
    <property type="term" value="P:carbohydrate metabolic process"/>
    <property type="evidence" value="ECO:0007669"/>
    <property type="project" value="InterPro"/>
</dbReference>
<dbReference type="InterPro" id="IPR011330">
    <property type="entry name" value="Glyco_hydro/deAcase_b/a-brl"/>
</dbReference>
<dbReference type="InterPro" id="IPR050248">
    <property type="entry name" value="Polysacc_deacetylase_ArnD"/>
</dbReference>
<dbReference type="PANTHER" id="PTHR10587:SF137">
    <property type="entry name" value="4-DEOXY-4-FORMAMIDO-L-ARABINOSE-PHOSPHOUNDECAPRENOL DEFORMYLASE ARND-RELATED"/>
    <property type="match status" value="1"/>
</dbReference>
<evidence type="ECO:0000256" key="1">
    <source>
        <dbReference type="SAM" id="Phobius"/>
    </source>
</evidence>
<sequence>MRADEMGAEVIGAADRLARAARWAGAVALPVLAAVHAAPVISTFGPLRNRAMPRLAGRGRADHVALTFDDGPDPLSTPHFLRLLDARGVRATFFLLGSMLHRAPGLARELSAEGHEIGIHGWHHRPLLLRGPGATYDDIARAHDAVADVTGRPPTLFRPPYGVMNTAAHLACRRLGLAPVLWTAWGEDWRGRATPESVHRTVTRDLSGGGTILLHDSDCTSAPGSWRTTLAALPRILDTCETQGWGIGPLRDHGIPGVRASVVQTRWAKTTRFSV</sequence>
<evidence type="ECO:0000313" key="3">
    <source>
        <dbReference type="EMBL" id="XDQ64523.1"/>
    </source>
</evidence>
<gene>
    <name evidence="3" type="ORF">AB5J50_28935</name>
</gene>
<evidence type="ECO:0000259" key="2">
    <source>
        <dbReference type="PROSITE" id="PS51677"/>
    </source>
</evidence>
<dbReference type="PROSITE" id="PS51677">
    <property type="entry name" value="NODB"/>
    <property type="match status" value="1"/>
</dbReference>
<dbReference type="EMBL" id="CP163440">
    <property type="protein sequence ID" value="XDQ64523.1"/>
    <property type="molecule type" value="Genomic_DNA"/>
</dbReference>
<protein>
    <submittedName>
        <fullName evidence="3">Polysaccharide deacetylase family protein</fullName>
    </submittedName>
</protein>
<dbReference type="CDD" id="cd10959">
    <property type="entry name" value="CE4_NodB_like_3"/>
    <property type="match status" value="1"/>
</dbReference>